<dbReference type="InterPro" id="IPR039424">
    <property type="entry name" value="SBP_5"/>
</dbReference>
<feature type="region of interest" description="Disordered" evidence="1">
    <location>
        <begin position="27"/>
        <end position="50"/>
    </location>
</feature>
<dbReference type="Proteomes" id="UP001235840">
    <property type="component" value="Unassembled WGS sequence"/>
</dbReference>
<gene>
    <name evidence="4" type="ORF">J2S11_001757</name>
</gene>
<evidence type="ECO:0000313" key="5">
    <source>
        <dbReference type="Proteomes" id="UP001235840"/>
    </source>
</evidence>
<evidence type="ECO:0000256" key="1">
    <source>
        <dbReference type="SAM" id="MobiDB-lite"/>
    </source>
</evidence>
<protein>
    <submittedName>
        <fullName evidence="4">Peptide/nickel transport system substrate-binding protein</fullName>
    </submittedName>
</protein>
<feature type="signal peptide" evidence="2">
    <location>
        <begin position="1"/>
        <end position="27"/>
    </location>
</feature>
<comment type="caution">
    <text evidence="4">The sequence shown here is derived from an EMBL/GenBank/DDBJ whole genome shotgun (WGS) entry which is preliminary data.</text>
</comment>
<dbReference type="Gene3D" id="3.40.190.10">
    <property type="entry name" value="Periplasmic binding protein-like II"/>
    <property type="match status" value="1"/>
</dbReference>
<organism evidence="4 5">
    <name type="scientific">Caldalkalibacillus horti</name>
    <dbReference type="NCBI Taxonomy" id="77523"/>
    <lineage>
        <taxon>Bacteria</taxon>
        <taxon>Bacillati</taxon>
        <taxon>Bacillota</taxon>
        <taxon>Bacilli</taxon>
        <taxon>Bacillales</taxon>
        <taxon>Bacillaceae</taxon>
        <taxon>Caldalkalibacillus</taxon>
    </lineage>
</organism>
<dbReference type="EMBL" id="JAUSTY010000006">
    <property type="protein sequence ID" value="MDQ0165856.1"/>
    <property type="molecule type" value="Genomic_DNA"/>
</dbReference>
<reference evidence="4 5" key="1">
    <citation type="submission" date="2023-07" db="EMBL/GenBank/DDBJ databases">
        <title>Genomic Encyclopedia of Type Strains, Phase IV (KMG-IV): sequencing the most valuable type-strain genomes for metagenomic binning, comparative biology and taxonomic classification.</title>
        <authorList>
            <person name="Goeker M."/>
        </authorList>
    </citation>
    <scope>NUCLEOTIDE SEQUENCE [LARGE SCALE GENOMIC DNA]</scope>
    <source>
        <strain evidence="4 5">DSM 12751</strain>
    </source>
</reference>
<dbReference type="PIRSF" id="PIRSF002741">
    <property type="entry name" value="MppA"/>
    <property type="match status" value="1"/>
</dbReference>
<proteinExistence type="predicted"/>
<dbReference type="InterPro" id="IPR030678">
    <property type="entry name" value="Peptide/Ni-bd"/>
</dbReference>
<dbReference type="PANTHER" id="PTHR30290">
    <property type="entry name" value="PERIPLASMIC BINDING COMPONENT OF ABC TRANSPORTER"/>
    <property type="match status" value="1"/>
</dbReference>
<evidence type="ECO:0000256" key="2">
    <source>
        <dbReference type="SAM" id="SignalP"/>
    </source>
</evidence>
<dbReference type="Pfam" id="PF00496">
    <property type="entry name" value="SBP_bac_5"/>
    <property type="match status" value="1"/>
</dbReference>
<dbReference type="Gene3D" id="3.10.105.10">
    <property type="entry name" value="Dipeptide-binding Protein, Domain 3"/>
    <property type="match status" value="1"/>
</dbReference>
<keyword evidence="5" id="KW-1185">Reference proteome</keyword>
<evidence type="ECO:0000313" key="4">
    <source>
        <dbReference type="EMBL" id="MDQ0165856.1"/>
    </source>
</evidence>
<sequence length="523" mass="59671">MLRKNKWTFVLVAFLLLCAAACTPNTAGTDDQPDSEPGSETPDPSAPSRDSIVIAVESDAVTMLANTDVNYVNDVQIRNIYDPLIERDEQGQFIPGLAEEWESIDELTWEFKLRDDVVFHNGEPFNAEAVKFNIDYILDESNQSFYLSRWTMVDEVEVVDDYTVRIKTSVPFPTLPLRIADDLLIMEPTHVQEVGNEEAARNPIGTGAYEFDQWQRDEYLILTANDQYWKGEPQIKQVTFRYISEFSARLSAFLSGDVHLFKNVPVDSVANIENDDQSKIEMIGSSRINYLALNNFYEGPLQDQRVRQAINYAVDVDELLEAVLNGYGTKMTGPLSQINADYTETSDYGYDPDRAIELIQEAGYEPEDLNLQIDTPSGRYPMDTHVAQAIASQLERIGISVNIQVNEWGNHLAKIRQRDMQDMFILGWGPAYDGQGTIENLFTENSPYSGFYDPEVEEQIYAALPIFDENERKQAFDDLQHLLVEQAAWVPLWQQGDLYAVDDQLTFIPRVDERFTVFEMSWD</sequence>
<feature type="chain" id="PRO_5045527685" evidence="2">
    <location>
        <begin position="28"/>
        <end position="523"/>
    </location>
</feature>
<name>A0ABT9VY00_9BACI</name>
<feature type="domain" description="Solute-binding protein family 5" evidence="3">
    <location>
        <begin position="93"/>
        <end position="435"/>
    </location>
</feature>
<dbReference type="Gene3D" id="3.90.76.10">
    <property type="entry name" value="Dipeptide-binding Protein, Domain 1"/>
    <property type="match status" value="1"/>
</dbReference>
<dbReference type="RefSeq" id="WP_307393501.1">
    <property type="nucleotide sequence ID" value="NZ_BAAADK010000032.1"/>
</dbReference>
<accession>A0ABT9VY00</accession>
<evidence type="ECO:0000259" key="3">
    <source>
        <dbReference type="Pfam" id="PF00496"/>
    </source>
</evidence>
<dbReference type="InterPro" id="IPR000914">
    <property type="entry name" value="SBP_5_dom"/>
</dbReference>
<dbReference type="SUPFAM" id="SSF53850">
    <property type="entry name" value="Periplasmic binding protein-like II"/>
    <property type="match status" value="1"/>
</dbReference>
<keyword evidence="2" id="KW-0732">Signal</keyword>